<protein>
    <submittedName>
        <fullName evidence="3">Secreted protein</fullName>
    </submittedName>
</protein>
<name>A0A183CP04_GLOPA</name>
<reference evidence="3" key="3">
    <citation type="submission" date="2016-06" db="UniProtKB">
        <authorList>
            <consortium name="WormBaseParasite"/>
        </authorList>
    </citation>
    <scope>IDENTIFICATION</scope>
</reference>
<evidence type="ECO:0000313" key="3">
    <source>
        <dbReference type="WBParaSite" id="GPLIN_001461100"/>
    </source>
</evidence>
<evidence type="ECO:0000313" key="2">
    <source>
        <dbReference type="Proteomes" id="UP000050741"/>
    </source>
</evidence>
<sequence length="134" mass="14984">MEAMALFAIQLALARTNFLFRFWCACTFVPKPANITGLHTRIVQRIWRRDSGGGQQHHQQYKQQQKHNSIDGAAEASAPTTTARENGTENDRRKAHDKRKRSAHSTSGGGNCLARRGNAAWRFIAAKSVIPLSR</sequence>
<dbReference type="WBParaSite" id="GPLIN_001461100">
    <property type="protein sequence ID" value="GPLIN_001461100"/>
    <property type="gene ID" value="GPLIN_001461100"/>
</dbReference>
<reference evidence="2" key="1">
    <citation type="submission" date="2013-12" db="EMBL/GenBank/DDBJ databases">
        <authorList>
            <person name="Aslett M."/>
        </authorList>
    </citation>
    <scope>NUCLEOTIDE SEQUENCE [LARGE SCALE GENOMIC DNA]</scope>
    <source>
        <strain evidence="2">Lindley</strain>
    </source>
</reference>
<dbReference type="AlphaFoldDB" id="A0A183CP04"/>
<evidence type="ECO:0000256" key="1">
    <source>
        <dbReference type="SAM" id="MobiDB-lite"/>
    </source>
</evidence>
<feature type="region of interest" description="Disordered" evidence="1">
    <location>
        <begin position="49"/>
        <end position="111"/>
    </location>
</feature>
<organism evidence="2 3">
    <name type="scientific">Globodera pallida</name>
    <name type="common">Potato cyst nematode worm</name>
    <name type="synonym">Heterodera pallida</name>
    <dbReference type="NCBI Taxonomy" id="36090"/>
    <lineage>
        <taxon>Eukaryota</taxon>
        <taxon>Metazoa</taxon>
        <taxon>Ecdysozoa</taxon>
        <taxon>Nematoda</taxon>
        <taxon>Chromadorea</taxon>
        <taxon>Rhabditida</taxon>
        <taxon>Tylenchina</taxon>
        <taxon>Tylenchomorpha</taxon>
        <taxon>Tylenchoidea</taxon>
        <taxon>Heteroderidae</taxon>
        <taxon>Heteroderinae</taxon>
        <taxon>Globodera</taxon>
    </lineage>
</organism>
<dbReference type="Proteomes" id="UP000050741">
    <property type="component" value="Unassembled WGS sequence"/>
</dbReference>
<feature type="compositionally biased region" description="Low complexity" evidence="1">
    <location>
        <begin position="56"/>
        <end position="67"/>
    </location>
</feature>
<accession>A0A183CP04</accession>
<keyword evidence="2" id="KW-1185">Reference proteome</keyword>
<proteinExistence type="predicted"/>
<reference evidence="2" key="2">
    <citation type="submission" date="2014-05" db="EMBL/GenBank/DDBJ databases">
        <title>The genome and life-stage specific transcriptomes of Globodera pallida elucidate key aspects of plant parasitism by a cyst nematode.</title>
        <authorList>
            <person name="Cotton J.A."/>
            <person name="Lilley C.J."/>
            <person name="Jones L.M."/>
            <person name="Kikuchi T."/>
            <person name="Reid A.J."/>
            <person name="Thorpe P."/>
            <person name="Tsai I.J."/>
            <person name="Beasley H."/>
            <person name="Blok V."/>
            <person name="Cock P.J.A."/>
            <person name="Van den Akker S.E."/>
            <person name="Holroyd N."/>
            <person name="Hunt M."/>
            <person name="Mantelin S."/>
            <person name="Naghra H."/>
            <person name="Pain A."/>
            <person name="Palomares-Rius J.E."/>
            <person name="Zarowiecki M."/>
            <person name="Berriman M."/>
            <person name="Jones J.T."/>
            <person name="Urwin P.E."/>
        </authorList>
    </citation>
    <scope>NUCLEOTIDE SEQUENCE [LARGE SCALE GENOMIC DNA]</scope>
    <source>
        <strain evidence="2">Lindley</strain>
    </source>
</reference>